<accession>A0A1E1WXS5</accession>
<evidence type="ECO:0000313" key="1">
    <source>
        <dbReference type="EMBL" id="JAT91787.1"/>
    </source>
</evidence>
<organism evidence="1">
    <name type="scientific">Amblyomma aureolatum</name>
    <dbReference type="NCBI Taxonomy" id="187763"/>
    <lineage>
        <taxon>Eukaryota</taxon>
        <taxon>Metazoa</taxon>
        <taxon>Ecdysozoa</taxon>
        <taxon>Arthropoda</taxon>
        <taxon>Chelicerata</taxon>
        <taxon>Arachnida</taxon>
        <taxon>Acari</taxon>
        <taxon>Parasitiformes</taxon>
        <taxon>Ixodida</taxon>
        <taxon>Ixodoidea</taxon>
        <taxon>Ixodidae</taxon>
        <taxon>Amblyomminae</taxon>
        <taxon>Amblyomma</taxon>
    </lineage>
</organism>
<protein>
    <submittedName>
        <fullName evidence="1">Putative animal-type fatty acid synthase</fullName>
    </submittedName>
</protein>
<dbReference type="EMBL" id="GFAC01007401">
    <property type="protein sequence ID" value="JAT91787.1"/>
    <property type="molecule type" value="mRNA"/>
</dbReference>
<name>A0A1E1WXS5_9ACAR</name>
<reference evidence="1" key="1">
    <citation type="journal article" date="2017" name="Front. Cell. Infect. Microbiol.">
        <title>The Distinct Transcriptional Response of the Midgut of Amblyomma sculptum and Amblyomma aureolatum Ticks to Rickettsia rickettsii Correlates to Their Differences in Susceptibility to Infection.</title>
        <authorList>
            <person name="Martins L.A."/>
            <person name="Galletti M.F.B.M."/>
            <person name="Ribeiro J.M."/>
            <person name="Fujita A."/>
            <person name="Costa F.B."/>
            <person name="Labruna M.B."/>
            <person name="Daffre S."/>
            <person name="Fogaca A.C."/>
        </authorList>
    </citation>
    <scope>NUCLEOTIDE SEQUENCE</scope>
</reference>
<feature type="non-terminal residue" evidence="1">
    <location>
        <position position="1"/>
    </location>
</feature>
<dbReference type="Gene3D" id="3.40.50.1820">
    <property type="entry name" value="alpha/beta hydrolase"/>
    <property type="match status" value="1"/>
</dbReference>
<dbReference type="AlphaFoldDB" id="A0A1E1WXS5"/>
<dbReference type="InterPro" id="IPR029058">
    <property type="entry name" value="AB_hydrolase_fold"/>
</dbReference>
<dbReference type="SUPFAM" id="SSF53474">
    <property type="entry name" value="alpha/beta-Hydrolases"/>
    <property type="match status" value="1"/>
</dbReference>
<proteinExistence type="evidence at transcript level"/>
<sequence length="188" mass="21000">AFEMAVQLQSSEHTMGSLTLLDGAPRFIDEHTAHRQSRIALNREEQETLLFAAFLAQYLDIDLPKVRSQLEQCPSYEAKQEAAIDILLGAYPDVQPNRQDVATAMRLHYKFIRAGSFYRPSAKYHGGVTLIKASRPRKTAQQLPPDYGLSECCDGNVQVEVVDGRHEDFLLGQGAQRCAAIIAKLVQQ</sequence>